<evidence type="ECO:0000256" key="4">
    <source>
        <dbReference type="ARBA" id="ARBA00022722"/>
    </source>
</evidence>
<evidence type="ECO:0000256" key="14">
    <source>
        <dbReference type="ARBA" id="ARBA00023204"/>
    </source>
</evidence>
<dbReference type="Gene3D" id="3.40.1350.10">
    <property type="match status" value="1"/>
</dbReference>
<evidence type="ECO:0000256" key="6">
    <source>
        <dbReference type="ARBA" id="ARBA00022759"/>
    </source>
</evidence>
<name>A0A8C4TMH1_ERPCA</name>
<feature type="compositionally biased region" description="Polar residues" evidence="18">
    <location>
        <begin position="98"/>
        <end position="107"/>
    </location>
</feature>
<feature type="region of interest" description="Disordered" evidence="18">
    <location>
        <begin position="73"/>
        <end position="215"/>
    </location>
</feature>
<keyword evidence="14 17" id="KW-0234">DNA repair</keyword>
<evidence type="ECO:0000256" key="17">
    <source>
        <dbReference type="RuleBase" id="RU365033"/>
    </source>
</evidence>
<reference evidence="21" key="3">
    <citation type="submission" date="2025-09" db="UniProtKB">
        <authorList>
            <consortium name="Ensembl"/>
        </authorList>
    </citation>
    <scope>IDENTIFICATION</scope>
</reference>
<evidence type="ECO:0000256" key="11">
    <source>
        <dbReference type="ARBA" id="ARBA00022839"/>
    </source>
</evidence>
<dbReference type="InterPro" id="IPR049126">
    <property type="entry name" value="FAN1-like_TPR"/>
</dbReference>
<dbReference type="GO" id="GO:0036297">
    <property type="term" value="P:interstrand cross-link repair"/>
    <property type="evidence" value="ECO:0007669"/>
    <property type="project" value="InterPro"/>
</dbReference>
<evidence type="ECO:0000256" key="7">
    <source>
        <dbReference type="ARBA" id="ARBA00022763"/>
    </source>
</evidence>
<reference evidence="21" key="1">
    <citation type="submission" date="2021-06" db="EMBL/GenBank/DDBJ databases">
        <authorList>
            <consortium name="Wellcome Sanger Institute Data Sharing"/>
        </authorList>
    </citation>
    <scope>NUCLEOTIDE SEQUENCE [LARGE SCALE GENOMIC DNA]</scope>
</reference>
<evidence type="ECO:0000259" key="20">
    <source>
        <dbReference type="SMART" id="SM00990"/>
    </source>
</evidence>
<evidence type="ECO:0000256" key="10">
    <source>
        <dbReference type="ARBA" id="ARBA00022833"/>
    </source>
</evidence>
<dbReference type="InterPro" id="IPR006642">
    <property type="entry name" value="Rad18_UBZ4"/>
</dbReference>
<comment type="similarity">
    <text evidence="3 17">Belongs to the FAN1 family.</text>
</comment>
<dbReference type="Proteomes" id="UP000694620">
    <property type="component" value="Chromosome 17"/>
</dbReference>
<dbReference type="GO" id="GO:0008270">
    <property type="term" value="F:zinc ion binding"/>
    <property type="evidence" value="ECO:0007669"/>
    <property type="project" value="UniProtKB-KW"/>
</dbReference>
<keyword evidence="16 17" id="KW-0539">Nucleus</keyword>
<keyword evidence="7 17" id="KW-0227">DNA damage</keyword>
<dbReference type="Pfam" id="PF21170">
    <property type="entry name" value="FAN1_TPR"/>
    <property type="match status" value="1"/>
</dbReference>
<evidence type="ECO:0000256" key="1">
    <source>
        <dbReference type="ARBA" id="ARBA00000983"/>
    </source>
</evidence>
<accession>A0A8C4TMH1</accession>
<evidence type="ECO:0000256" key="16">
    <source>
        <dbReference type="ARBA" id="ARBA00023242"/>
    </source>
</evidence>
<dbReference type="PANTHER" id="PTHR15749">
    <property type="entry name" value="FANCONI-ASSOCIATED NUCLEASE 1"/>
    <property type="match status" value="1"/>
</dbReference>
<keyword evidence="4 17" id="KW-0540">Nuclease</keyword>
<evidence type="ECO:0000256" key="9">
    <source>
        <dbReference type="ARBA" id="ARBA00022801"/>
    </source>
</evidence>
<comment type="subcellular location">
    <subcellularLocation>
        <location evidence="2 17">Nucleus</location>
    </subcellularLocation>
</comment>
<keyword evidence="13" id="KW-0175">Coiled coil</keyword>
<reference evidence="21" key="2">
    <citation type="submission" date="2025-08" db="UniProtKB">
        <authorList>
            <consortium name="Ensembl"/>
        </authorList>
    </citation>
    <scope>IDENTIFICATION</scope>
</reference>
<dbReference type="InterPro" id="IPR049138">
    <property type="entry name" value="Fan1_SAP_met"/>
</dbReference>
<dbReference type="FunFam" id="3.40.1350.10:FF:000004">
    <property type="entry name" value="Fanconi-associated nuclease"/>
    <property type="match status" value="1"/>
</dbReference>
<evidence type="ECO:0000256" key="5">
    <source>
        <dbReference type="ARBA" id="ARBA00022723"/>
    </source>
</evidence>
<feature type="domain" description="UBZ4-type" evidence="19">
    <location>
        <begin position="50"/>
        <end position="74"/>
    </location>
</feature>
<feature type="region of interest" description="Disordered" evidence="18">
    <location>
        <begin position="1"/>
        <end position="29"/>
    </location>
</feature>
<keyword evidence="11" id="KW-0269">Exonuclease</keyword>
<dbReference type="Pfam" id="PF21315">
    <property type="entry name" value="FAN1_HTH"/>
    <property type="match status" value="1"/>
</dbReference>
<dbReference type="InterPro" id="IPR049132">
    <property type="entry name" value="FAN1-like_euk"/>
</dbReference>
<dbReference type="Pfam" id="PF08774">
    <property type="entry name" value="VRR_NUC"/>
    <property type="match status" value="1"/>
</dbReference>
<sequence>MSEKESPAKKRARKTLSLSNRKSRNQTVTGNAVKKTPTIIQFFNNVPPVKLACPICGEMVSRFWINEHIDANCQSPQKSDRKDLKGINSKSLLRDISNPETSDSCTRTPEKVKTPETSHSFTRTPVKSLKSAGCVSTPEKPRSTDGHNASSEPETERKRTSPYFEKQALQQPQPRQYSSKVVRKINLGSLASKLSKKKTKEHSDSSQVSHQETLQATDCQHPLLVGETDSLSSSQKENHCFEDCDLTNVDDTNTEMLDLCTRNSEKQESVQSKIPEPLLSGAASSSFQALVSFQLNQSNGNPNIKVNKEFTALGTHDLDISEESVNLSLLKDSMVKHSDDNNMPNLKREIDSSAENLGAQTLSVSSLFASREAAEYISNAVSQIPESKKAEDHSEELQQLPYYLRNFLIVLHTVMGNEEDRQLFNEEDLAAIDSFQKLSVAGQKLYVRLFQRKLNWLKVSKLEYSEISTDLGPVIHELVSSDFLQAESDLDNVSEVLELLSAPDLKTLAKTFHLTNPSGQKQQLVEDFLRLSKQRSLFESGNKQSRAGLAILKKAKELAGKCVRVCKGPRNVFSRVLLLFSLTDSMEDEEAASGGQGQLYTILMVNMGRMIFPSYVVQRKTKVFLTRDDVLRYEAAMHMLNNISASMLSGHWEEAHQIYLAAKASWRDLALSADLSYFENLPVYLRCFSVGWVYTRILSRGVEVLQRLRMYKEAVEELRNLLSQTTYCPDSRGRWWDRMALNLQQHLKCIDQSIHCIKEGLSDPLVRTGHRLSLLQRAARMKESPSCKKHWKLLQDVPSMDVQDVSHVTIRGKMCPQMGMGKSVFLMEDIVQSQGQNERHSTSSETVMCSVEELALAHYRQQGFDQGIHGEGSTFSTLFGLFMWDIIFMGGIEDVFRNAYQVCPLDLHTDSFYENRKTPIEERLDLLQEASVETLQMLVAETWNSQHGKINPLVNWERFVSLEQAQSLAACLGGVFLSGMVRRFCKDYRHCRGGLPDLVVWETQTLKYKLVEVKGPNDRLSHKQMIWLDELHKLGAQVEVCHVTAIGARSLRVS</sequence>
<dbReference type="EC" id="3.1.4.1" evidence="17"/>
<comment type="function">
    <text evidence="17">Nuclease required for the repair of DNA interstrand cross-links (ICL). Acts as a 5'-3' exonuclease that anchors at a cut end of DNA and cleaves DNA successively at every third nucleotide, allowing to excise an ICL from one strand through flanking incisions.</text>
</comment>
<comment type="catalytic activity">
    <reaction evidence="1 17">
        <text>Hydrolytically removes 5'-nucleotides successively from the 3'-hydroxy termini of 3'-hydroxy-terminated oligonucleotides.</text>
        <dbReference type="EC" id="3.1.4.1"/>
    </reaction>
</comment>
<dbReference type="PANTHER" id="PTHR15749:SF4">
    <property type="entry name" value="FANCONI-ASSOCIATED NUCLEASE 1"/>
    <property type="match status" value="1"/>
</dbReference>
<evidence type="ECO:0000256" key="8">
    <source>
        <dbReference type="ARBA" id="ARBA00022771"/>
    </source>
</evidence>
<keyword evidence="15 17" id="KW-0464">Manganese</keyword>
<evidence type="ECO:0000256" key="2">
    <source>
        <dbReference type="ARBA" id="ARBA00004123"/>
    </source>
</evidence>
<evidence type="ECO:0000313" key="21">
    <source>
        <dbReference type="Ensembl" id="ENSECRP00000031497.1"/>
    </source>
</evidence>
<dbReference type="InterPro" id="IPR033315">
    <property type="entry name" value="Fan1-like"/>
</dbReference>
<dbReference type="AlphaFoldDB" id="A0A8C4TMH1"/>
<keyword evidence="22" id="KW-1185">Reference proteome</keyword>
<evidence type="ECO:0000256" key="3">
    <source>
        <dbReference type="ARBA" id="ARBA00005533"/>
    </source>
</evidence>
<organism evidence="21 22">
    <name type="scientific">Erpetoichthys calabaricus</name>
    <name type="common">Rope fish</name>
    <name type="synonym">Calamoichthys calabaricus</name>
    <dbReference type="NCBI Taxonomy" id="27687"/>
    <lineage>
        <taxon>Eukaryota</taxon>
        <taxon>Metazoa</taxon>
        <taxon>Chordata</taxon>
        <taxon>Craniata</taxon>
        <taxon>Vertebrata</taxon>
        <taxon>Euteleostomi</taxon>
        <taxon>Actinopterygii</taxon>
        <taxon>Polypteriformes</taxon>
        <taxon>Polypteridae</taxon>
        <taxon>Erpetoichthys</taxon>
    </lineage>
</organism>
<feature type="compositionally biased region" description="Polar residues" evidence="18">
    <location>
        <begin position="16"/>
        <end position="29"/>
    </location>
</feature>
<dbReference type="GeneTree" id="ENSGT00390000018637"/>
<dbReference type="SMART" id="SM00990">
    <property type="entry name" value="VRR_NUC"/>
    <property type="match status" value="1"/>
</dbReference>
<keyword evidence="5 17" id="KW-0479">Metal-binding</keyword>
<keyword evidence="9 17" id="KW-0378">Hydrolase</keyword>
<keyword evidence="10" id="KW-0862">Zinc</keyword>
<evidence type="ECO:0000256" key="12">
    <source>
        <dbReference type="ARBA" id="ARBA00022842"/>
    </source>
</evidence>
<comment type="cofactor">
    <cofactor evidence="17">
        <name>Mg(2+)</name>
        <dbReference type="ChEBI" id="CHEBI:18420"/>
    </cofactor>
    <cofactor evidence="17">
        <name>Mn(2+)</name>
        <dbReference type="ChEBI" id="CHEBI:29035"/>
    </cofactor>
</comment>
<evidence type="ECO:0000256" key="13">
    <source>
        <dbReference type="ARBA" id="ARBA00023054"/>
    </source>
</evidence>
<evidence type="ECO:0000259" key="19">
    <source>
        <dbReference type="SMART" id="SM00734"/>
    </source>
</evidence>
<evidence type="ECO:0000313" key="22">
    <source>
        <dbReference type="Proteomes" id="UP000694620"/>
    </source>
</evidence>
<dbReference type="GO" id="GO:0005634">
    <property type="term" value="C:nucleus"/>
    <property type="evidence" value="ECO:0007669"/>
    <property type="project" value="UniProtKB-SubCell"/>
</dbReference>
<keyword evidence="6" id="KW-0255">Endonuclease</keyword>
<dbReference type="InterPro" id="IPR014883">
    <property type="entry name" value="VRR_NUC"/>
</dbReference>
<proteinExistence type="inferred from homology"/>
<dbReference type="GO" id="GO:0017108">
    <property type="term" value="F:5'-flap endonuclease activity"/>
    <property type="evidence" value="ECO:0007669"/>
    <property type="project" value="TreeGrafter"/>
</dbReference>
<protein>
    <recommendedName>
        <fullName evidence="17">Fanconi-associated nuclease</fullName>
        <ecNumber evidence="17">3.1.4.1</ecNumber>
    </recommendedName>
</protein>
<dbReference type="Ensembl" id="ENSECRT00000032164.1">
    <property type="protein sequence ID" value="ENSECRP00000031497.1"/>
    <property type="gene ID" value="ENSECRG00000021339.1"/>
</dbReference>
<dbReference type="InterPro" id="IPR011856">
    <property type="entry name" value="tRNA_endonuc-like_dom_sf"/>
</dbReference>
<dbReference type="Pfam" id="PF21169">
    <property type="entry name" value="Fan1_SAP"/>
    <property type="match status" value="1"/>
</dbReference>
<feature type="domain" description="VRR-NUC" evidence="20">
    <location>
        <begin position="930"/>
        <end position="1045"/>
    </location>
</feature>
<keyword evidence="8" id="KW-0863">Zinc-finger</keyword>
<evidence type="ECO:0000256" key="15">
    <source>
        <dbReference type="ARBA" id="ARBA00023211"/>
    </source>
</evidence>
<dbReference type="GO" id="GO:0004528">
    <property type="term" value="F:phosphodiesterase I activity"/>
    <property type="evidence" value="ECO:0007669"/>
    <property type="project" value="UniProtKB-EC"/>
</dbReference>
<keyword evidence="12 17" id="KW-0460">Magnesium</keyword>
<feature type="compositionally biased region" description="Polar residues" evidence="18">
    <location>
        <begin position="205"/>
        <end position="215"/>
    </location>
</feature>
<evidence type="ECO:0000256" key="18">
    <source>
        <dbReference type="SAM" id="MobiDB-lite"/>
    </source>
</evidence>
<dbReference type="GO" id="GO:0008409">
    <property type="term" value="F:5'-3' exonuclease activity"/>
    <property type="evidence" value="ECO:0007669"/>
    <property type="project" value="TreeGrafter"/>
</dbReference>
<dbReference type="InterPro" id="IPR049125">
    <property type="entry name" value="FAN1-like_WH"/>
</dbReference>
<dbReference type="GO" id="GO:0070336">
    <property type="term" value="F:flap-structured DNA binding"/>
    <property type="evidence" value="ECO:0007669"/>
    <property type="project" value="TreeGrafter"/>
</dbReference>
<feature type="compositionally biased region" description="Polar residues" evidence="18">
    <location>
        <begin position="168"/>
        <end position="179"/>
    </location>
</feature>
<gene>
    <name evidence="21" type="primary">FAN1</name>
    <name evidence="21" type="synonym">fan1</name>
</gene>
<dbReference type="SMART" id="SM00734">
    <property type="entry name" value="ZnF_Rad18"/>
    <property type="match status" value="1"/>
</dbReference>
<dbReference type="CDD" id="cd22326">
    <property type="entry name" value="FAN1-like"/>
    <property type="match status" value="1"/>
</dbReference>